<evidence type="ECO:0000313" key="2">
    <source>
        <dbReference type="Proteomes" id="UP000037035"/>
    </source>
</evidence>
<dbReference type="PANTHER" id="PTHR46564:SF1">
    <property type="entry name" value="TRANSPOSASE"/>
    <property type="match status" value="1"/>
</dbReference>
<dbReference type="EMBL" id="LAVV01008181">
    <property type="protein sequence ID" value="KNZ53536.1"/>
    <property type="molecule type" value="Genomic_DNA"/>
</dbReference>
<reference evidence="1 2" key="1">
    <citation type="submission" date="2015-08" db="EMBL/GenBank/DDBJ databases">
        <title>Next Generation Sequencing and Analysis of the Genome of Puccinia sorghi L Schw, the Causal Agent of Maize Common Rust.</title>
        <authorList>
            <person name="Rochi L."/>
            <person name="Burguener G."/>
            <person name="Darino M."/>
            <person name="Turjanski A."/>
            <person name="Kreff E."/>
            <person name="Dieguez M.J."/>
            <person name="Sacco F."/>
        </authorList>
    </citation>
    <scope>NUCLEOTIDE SEQUENCE [LARGE SCALE GENOMIC DNA]</scope>
    <source>
        <strain evidence="1 2">RO10H11247</strain>
    </source>
</reference>
<organism evidence="1 2">
    <name type="scientific">Puccinia sorghi</name>
    <dbReference type="NCBI Taxonomy" id="27349"/>
    <lineage>
        <taxon>Eukaryota</taxon>
        <taxon>Fungi</taxon>
        <taxon>Dikarya</taxon>
        <taxon>Basidiomycota</taxon>
        <taxon>Pucciniomycotina</taxon>
        <taxon>Pucciniomycetes</taxon>
        <taxon>Pucciniales</taxon>
        <taxon>Pucciniaceae</taxon>
        <taxon>Puccinia</taxon>
    </lineage>
</organism>
<dbReference type="VEuPathDB" id="FungiDB:VP01_3210g3"/>
<protein>
    <submittedName>
        <fullName evidence="1">Uncharacterized protein</fullName>
    </submittedName>
</protein>
<dbReference type="STRING" id="27349.A0A0L6UYB0"/>
<dbReference type="Proteomes" id="UP000037035">
    <property type="component" value="Unassembled WGS sequence"/>
</dbReference>
<keyword evidence="2" id="KW-1185">Reference proteome</keyword>
<evidence type="ECO:0000313" key="1">
    <source>
        <dbReference type="EMBL" id="KNZ53536.1"/>
    </source>
</evidence>
<comment type="caution">
    <text evidence="1">The sequence shown here is derived from an EMBL/GenBank/DDBJ whole genome shotgun (WGS) entry which is preliminary data.</text>
</comment>
<gene>
    <name evidence="1" type="ORF">VP01_3210g3</name>
</gene>
<name>A0A0L6UYB0_9BASI</name>
<accession>A0A0L6UYB0</accession>
<dbReference type="AlphaFoldDB" id="A0A0L6UYB0"/>
<dbReference type="PANTHER" id="PTHR46564">
    <property type="entry name" value="TRANSPOSASE"/>
    <property type="match status" value="1"/>
</dbReference>
<sequence>MGFLHYSYANQAANAIQITLQGTSHNLIQKRLGKQISKQSFNYWMLLYQQTQSFIQNPENYEFYVEQIFLTSENCKCMIQLVHEKPRSFLDGIFECLYDGVGLCSAHNLFMKTLNLGKCLVKNFKYVGIGTLSS</sequence>
<proteinExistence type="predicted"/>